<gene>
    <name evidence="1" type="ORF">MLD38_012673</name>
</gene>
<evidence type="ECO:0000313" key="2">
    <source>
        <dbReference type="Proteomes" id="UP001057402"/>
    </source>
</evidence>
<dbReference type="Proteomes" id="UP001057402">
    <property type="component" value="Chromosome 4"/>
</dbReference>
<name>A0ACB9R743_9MYRT</name>
<reference evidence="2" key="1">
    <citation type="journal article" date="2023" name="Front. Plant Sci.">
        <title>Chromosomal-level genome assembly of Melastoma candidum provides insights into trichome evolution.</title>
        <authorList>
            <person name="Zhong Y."/>
            <person name="Wu W."/>
            <person name="Sun C."/>
            <person name="Zou P."/>
            <person name="Liu Y."/>
            <person name="Dai S."/>
            <person name="Zhou R."/>
        </authorList>
    </citation>
    <scope>NUCLEOTIDE SEQUENCE [LARGE SCALE GENOMIC DNA]</scope>
</reference>
<accession>A0ACB9R743</accession>
<sequence length="529" mass="60208">MLPLLLGLVCFHVLLCPLSAVEVHSIVVDEGGEDVRRSDFPDNFLFGTATSSYQVEGAFHEDGKGLNNWDVFCHVPGNIKNDDNGDVADNHYHRFMEDVELMHSLGVNAYRFSISWSRILPRGRFGEVNPKGLSFYSKLIDNLLLRGIEPFVTLHHHDIPQELEDRYGAWLSPSIQEDFVHFAKTCFRSFGERVKYWATVNEPNLFLDMAYVRGRYPPKHCSQPFGNCTAGNSDTEPLVAMHNLILSHAKAVQAYRDKYQRKQGGSIGIIICTTMYEPLRDRDIDREAVQRALAFNVAWALDPLVHGRYPPEMHEHIGGELPEFTREEEEYVKGSVDFVGVNHYTTLYAKDCIHSACENGGDRPIRGFVNTTGLRDGIPIGDPTGKPRMFVVPRGIEEMVNYVRDRYKNVPMYITENGYPSLPERNDQPNNPLNDIKRISYHKAYLASLLKAIKDGADVRGYFIWSLMDNFEWVDGYSVRFGLYHIDRGSLERRPKLSARWYRDFLAASTTAPKVLIPVNDHGSNSVTI</sequence>
<keyword evidence="2" id="KW-1185">Reference proteome</keyword>
<organism evidence="1 2">
    <name type="scientific">Melastoma candidum</name>
    <dbReference type="NCBI Taxonomy" id="119954"/>
    <lineage>
        <taxon>Eukaryota</taxon>
        <taxon>Viridiplantae</taxon>
        <taxon>Streptophyta</taxon>
        <taxon>Embryophyta</taxon>
        <taxon>Tracheophyta</taxon>
        <taxon>Spermatophyta</taxon>
        <taxon>Magnoliopsida</taxon>
        <taxon>eudicotyledons</taxon>
        <taxon>Gunneridae</taxon>
        <taxon>Pentapetalae</taxon>
        <taxon>rosids</taxon>
        <taxon>malvids</taxon>
        <taxon>Myrtales</taxon>
        <taxon>Melastomataceae</taxon>
        <taxon>Melastomatoideae</taxon>
        <taxon>Melastomateae</taxon>
        <taxon>Melastoma</taxon>
    </lineage>
</organism>
<protein>
    <submittedName>
        <fullName evidence="1">Uncharacterized protein</fullName>
    </submittedName>
</protein>
<evidence type="ECO:0000313" key="1">
    <source>
        <dbReference type="EMBL" id="KAI4374710.1"/>
    </source>
</evidence>
<comment type="caution">
    <text evidence="1">The sequence shown here is derived from an EMBL/GenBank/DDBJ whole genome shotgun (WGS) entry which is preliminary data.</text>
</comment>
<dbReference type="EMBL" id="CM042883">
    <property type="protein sequence ID" value="KAI4374710.1"/>
    <property type="molecule type" value="Genomic_DNA"/>
</dbReference>
<proteinExistence type="predicted"/>